<dbReference type="GO" id="GO:0006400">
    <property type="term" value="P:tRNA modification"/>
    <property type="evidence" value="ECO:0007669"/>
    <property type="project" value="UniProtKB-ARBA"/>
</dbReference>
<dbReference type="CDD" id="cd02440">
    <property type="entry name" value="AdoMet_MTases"/>
    <property type="match status" value="1"/>
</dbReference>
<feature type="binding site" evidence="4">
    <location>
        <position position="223"/>
    </location>
    <ligand>
        <name>S-adenosyl-L-methionine</name>
        <dbReference type="ChEBI" id="CHEBI:59789"/>
    </ligand>
</feature>
<evidence type="ECO:0000313" key="6">
    <source>
        <dbReference type="EMBL" id="MFC7201087.1"/>
    </source>
</evidence>
<dbReference type="HAMAP" id="MF_01922">
    <property type="entry name" value="TYW2_archaea"/>
    <property type="match status" value="1"/>
</dbReference>
<dbReference type="AlphaFoldDB" id="A0ABD5Z7N4"/>
<feature type="binding site" evidence="4">
    <location>
        <position position="185"/>
    </location>
    <ligand>
        <name>S-adenosyl-L-methionine</name>
        <dbReference type="ChEBI" id="CHEBI:59789"/>
    </ligand>
</feature>
<comment type="function">
    <text evidence="4">S-adenosyl-L-methionine-dependent transferase that acts as a component of the wyosine derivatives biosynthesis pathway. Catalyzes the transfer of the alpha-amino-alpha-carboxypropyl (acp) group from S-adenosyl-L-methionine to 4-demethylwyosine (imG-14), forming 7-aminocarboxypropyl-demethylwyosine (wybutosine-86) at position 37 of tRNA(Phe).</text>
</comment>
<dbReference type="InterPro" id="IPR029063">
    <property type="entry name" value="SAM-dependent_MTases_sf"/>
</dbReference>
<dbReference type="GO" id="GO:0008168">
    <property type="term" value="F:methyltransferase activity"/>
    <property type="evidence" value="ECO:0007669"/>
    <property type="project" value="UniProtKB-KW"/>
</dbReference>
<keyword evidence="3 4" id="KW-0819">tRNA processing</keyword>
<dbReference type="GO" id="GO:0005737">
    <property type="term" value="C:cytoplasm"/>
    <property type="evidence" value="ECO:0007669"/>
    <property type="project" value="UniProtKB-SubCell"/>
</dbReference>
<dbReference type="Gene3D" id="3.40.50.150">
    <property type="entry name" value="Vaccinia Virus protein VP39"/>
    <property type="match status" value="1"/>
</dbReference>
<evidence type="ECO:0000256" key="4">
    <source>
        <dbReference type="HAMAP-Rule" id="MF_01922"/>
    </source>
</evidence>
<dbReference type="Pfam" id="PF02475">
    <property type="entry name" value="TRM5-TYW2_MTfase"/>
    <property type="match status" value="1"/>
</dbReference>
<dbReference type="InterPro" id="IPR056743">
    <property type="entry name" value="TRM5-TYW2-like_MTfase"/>
</dbReference>
<keyword evidence="1 4" id="KW-0808">Transferase</keyword>
<feature type="domain" description="SAM-dependent methyltransferase TRM5/TYW2-type" evidence="5">
    <location>
        <begin position="99"/>
        <end position="345"/>
    </location>
</feature>
<dbReference type="InterPro" id="IPR056744">
    <property type="entry name" value="TRM5/TYW2-like_N"/>
</dbReference>
<comment type="similarity">
    <text evidence="4">Belongs to the class I-like SAM-binding methyltransferase superfamily. TRM5/TYW2 family.</text>
</comment>
<proteinExistence type="inferred from homology"/>
<dbReference type="SUPFAM" id="SSF53335">
    <property type="entry name" value="S-adenosyl-L-methionine-dependent methyltransferases"/>
    <property type="match status" value="1"/>
</dbReference>
<evidence type="ECO:0000313" key="7">
    <source>
        <dbReference type="Proteomes" id="UP001596447"/>
    </source>
</evidence>
<protein>
    <recommendedName>
        <fullName evidence="4">tRNA(Phe) (4-demethylwyosine(37)-C(7)) aminocarboxypropyltransferase</fullName>
        <ecNumber evidence="4">2.5.1.114</ecNumber>
    </recommendedName>
    <alternativeName>
        <fullName evidence="4">tRNA wyosine derivatives biosynthesis protein Taw2</fullName>
    </alternativeName>
</protein>
<comment type="catalytic activity">
    <reaction evidence="4">
        <text>4-demethylwyosine(37) in tRNA(Phe) + S-adenosyl-L-methionine = 4-demethyl-7-[(3S)-3-amino-3-carboxypropyl]wyosine(37) in tRNA(Phe) + S-methyl-5'-thioadenosine + H(+)</text>
        <dbReference type="Rhea" id="RHEA:36355"/>
        <dbReference type="Rhea" id="RHEA-COMP:10164"/>
        <dbReference type="Rhea" id="RHEA-COMP:10378"/>
        <dbReference type="ChEBI" id="CHEBI:15378"/>
        <dbReference type="ChEBI" id="CHEBI:17509"/>
        <dbReference type="ChEBI" id="CHEBI:59789"/>
        <dbReference type="ChEBI" id="CHEBI:64315"/>
        <dbReference type="ChEBI" id="CHEBI:73550"/>
        <dbReference type="EC" id="2.5.1.114"/>
    </reaction>
</comment>
<dbReference type="PANTHER" id="PTHR23245:SF41">
    <property type="entry name" value="TRNA(PHE) (4-DEMETHYLWYOSINE(37)-C(7)) AMINOCARBOXYPROPYLTRANSFERASE"/>
    <property type="match status" value="1"/>
</dbReference>
<dbReference type="Pfam" id="PF25133">
    <property type="entry name" value="TYW2_N_2"/>
    <property type="match status" value="1"/>
</dbReference>
<comment type="subcellular location">
    <subcellularLocation>
        <location evidence="4">Cytoplasm</location>
    </subcellularLocation>
</comment>
<keyword evidence="6" id="KW-0489">Methyltransferase</keyword>
<sequence length="345" mass="37333">MPSGNAGDEDRPLAVVVPKPDAEAAIDALETEGVYDASRKVVEHDADTVALPVSSRPETVDVRDTIHQTDPETRAPSLDDFLRERGWSDDEVERAPSSWAVVGDVLLVDPGDAPRPEEVGEALLDLHGEADTVLERHGIAGEHREPDVRVLAGTGDTETVHVEHGTSYALDLSRVMFSPGNKAERARMGEVVDAGEAVLDMFAGIGYFALPMARGGARVTAVEKNPTSVGYLRENARLNDVADRLDARLGDCREVAPTVDVDRVMMGYYDATERAYLDAALAAVRSGGVLHVHTACPETLLWDRPESRLADAADAAEREIEVQARRVVKSHSEGVQHVVLDVRVE</sequence>
<keyword evidence="4" id="KW-0963">Cytoplasm</keyword>
<accession>A0ABD5Z7N4</accession>
<comment type="caution">
    <text evidence="4">Lacks conserved residue(s) required for the propagation of feature annotation.</text>
</comment>
<dbReference type="PROSITE" id="PS51684">
    <property type="entry name" value="SAM_MT_TRM5_TYW2"/>
    <property type="match status" value="1"/>
</dbReference>
<keyword evidence="7" id="KW-1185">Reference proteome</keyword>
<evidence type="ECO:0000256" key="2">
    <source>
        <dbReference type="ARBA" id="ARBA00022691"/>
    </source>
</evidence>
<feature type="binding site" evidence="4">
    <location>
        <position position="178"/>
    </location>
    <ligand>
        <name>S-adenosyl-L-methionine</name>
        <dbReference type="ChEBI" id="CHEBI:59789"/>
    </ligand>
</feature>
<dbReference type="PANTHER" id="PTHR23245">
    <property type="entry name" value="TRNA METHYLTRANSFERASE"/>
    <property type="match status" value="1"/>
</dbReference>
<evidence type="ECO:0000259" key="5">
    <source>
        <dbReference type="PROSITE" id="PS51684"/>
    </source>
</evidence>
<dbReference type="Gene3D" id="3.30.300.110">
    <property type="entry name" value="Met-10+ protein-like domains"/>
    <property type="match status" value="1"/>
</dbReference>
<dbReference type="Proteomes" id="UP001596447">
    <property type="component" value="Unassembled WGS sequence"/>
</dbReference>
<dbReference type="InterPro" id="IPR030382">
    <property type="entry name" value="MeTrfase_TRM5/TYW2"/>
</dbReference>
<dbReference type="GO" id="GO:0032259">
    <property type="term" value="P:methylation"/>
    <property type="evidence" value="ECO:0007669"/>
    <property type="project" value="UniProtKB-KW"/>
</dbReference>
<dbReference type="EC" id="2.5.1.114" evidence="4"/>
<evidence type="ECO:0000256" key="3">
    <source>
        <dbReference type="ARBA" id="ARBA00022694"/>
    </source>
</evidence>
<dbReference type="RefSeq" id="WP_279527846.1">
    <property type="nucleotide sequence ID" value="NZ_CP122312.1"/>
</dbReference>
<keyword evidence="2 4" id="KW-0949">S-adenosyl-L-methionine</keyword>
<evidence type="ECO:0000256" key="1">
    <source>
        <dbReference type="ARBA" id="ARBA00022679"/>
    </source>
</evidence>
<reference evidence="6 7" key="1">
    <citation type="journal article" date="2019" name="Int. J. Syst. Evol. Microbiol.">
        <title>The Global Catalogue of Microorganisms (GCM) 10K type strain sequencing project: providing services to taxonomists for standard genome sequencing and annotation.</title>
        <authorList>
            <consortium name="The Broad Institute Genomics Platform"/>
            <consortium name="The Broad Institute Genome Sequencing Center for Infectious Disease"/>
            <person name="Wu L."/>
            <person name="Ma J."/>
        </authorList>
    </citation>
    <scope>NUCLEOTIDE SEQUENCE [LARGE SCALE GENOMIC DNA]</scope>
    <source>
        <strain evidence="6 7">XZGYJ-43</strain>
    </source>
</reference>
<name>A0ABD5Z7N4_9EURY</name>
<dbReference type="InterPro" id="IPR030867">
    <property type="entry name" value="TYW2_archaea"/>
</dbReference>
<comment type="caution">
    <text evidence="6">The sequence shown here is derived from an EMBL/GenBank/DDBJ whole genome shotgun (WGS) entry which is preliminary data.</text>
</comment>
<dbReference type="GO" id="GO:0102522">
    <property type="term" value="F:tRNA 4-demethylwyosine alpha-amino-alpha-carboxypropyltransferase activity"/>
    <property type="evidence" value="ECO:0007669"/>
    <property type="project" value="UniProtKB-EC"/>
</dbReference>
<dbReference type="EMBL" id="JBHTAR010000011">
    <property type="protein sequence ID" value="MFC7201087.1"/>
    <property type="molecule type" value="Genomic_DNA"/>
</dbReference>
<gene>
    <name evidence="4" type="primary">taw2</name>
    <name evidence="6" type="ORF">ACFQJ9_17015</name>
</gene>
<organism evidence="6 7">
    <name type="scientific">Halospeciosus flavus</name>
    <dbReference type="NCBI Taxonomy" id="3032283"/>
    <lineage>
        <taxon>Archaea</taxon>
        <taxon>Methanobacteriati</taxon>
        <taxon>Methanobacteriota</taxon>
        <taxon>Stenosarchaea group</taxon>
        <taxon>Halobacteria</taxon>
        <taxon>Halobacteriales</taxon>
        <taxon>Halobacteriaceae</taxon>
        <taxon>Halospeciosus</taxon>
    </lineage>
</organism>